<dbReference type="RefSeq" id="XP_018713812.1">
    <property type="nucleotide sequence ID" value="XM_018855490.1"/>
</dbReference>
<protein>
    <recommendedName>
        <fullName evidence="3">Thioredoxin domain-containing protein</fullName>
    </recommendedName>
</protein>
<evidence type="ECO:0000313" key="2">
    <source>
        <dbReference type="Proteomes" id="UP000092555"/>
    </source>
</evidence>
<dbReference type="OrthoDB" id="19690at2759"/>
<keyword evidence="2" id="KW-1185">Reference proteome</keyword>
<evidence type="ECO:0000313" key="1">
    <source>
        <dbReference type="EMBL" id="OBA23331.1"/>
    </source>
</evidence>
<name>A0A1A0HH55_9ASCO</name>
<comment type="caution">
    <text evidence="1">The sequence shown here is derived from an EMBL/GenBank/DDBJ whole genome shotgun (WGS) entry which is preliminary data.</text>
</comment>
<dbReference type="InterPro" id="IPR036249">
    <property type="entry name" value="Thioredoxin-like_sf"/>
</dbReference>
<dbReference type="Gene3D" id="3.40.30.10">
    <property type="entry name" value="Glutaredoxin"/>
    <property type="match status" value="1"/>
</dbReference>
<dbReference type="AlphaFoldDB" id="A0A1A0HH55"/>
<organism evidence="1 2">
    <name type="scientific">Metschnikowia bicuspidata var. bicuspidata NRRL YB-4993</name>
    <dbReference type="NCBI Taxonomy" id="869754"/>
    <lineage>
        <taxon>Eukaryota</taxon>
        <taxon>Fungi</taxon>
        <taxon>Dikarya</taxon>
        <taxon>Ascomycota</taxon>
        <taxon>Saccharomycotina</taxon>
        <taxon>Pichiomycetes</taxon>
        <taxon>Metschnikowiaceae</taxon>
        <taxon>Metschnikowia</taxon>
    </lineage>
</organism>
<sequence length="166" mass="18834">MLLVFRLRPMYIACHSVIPSRTLFGWFTKYNKRLIYPPSPNQITTKNRLFPTYIERPTELGTVLLGKEPLLLNFTFPGDEKCNQVTLTLFDVLSDSKKYPLDESKSVALANIACDSPGGRELQQTYAVSKIPTIVLLKKQMEADRFIPTSSKRVGDELVGFIKGIY</sequence>
<proteinExistence type="predicted"/>
<gene>
    <name evidence="1" type="ORF">METBIDRAFT_29831</name>
</gene>
<dbReference type="SUPFAM" id="SSF52833">
    <property type="entry name" value="Thioredoxin-like"/>
    <property type="match status" value="1"/>
</dbReference>
<dbReference type="Proteomes" id="UP000092555">
    <property type="component" value="Unassembled WGS sequence"/>
</dbReference>
<evidence type="ECO:0008006" key="3">
    <source>
        <dbReference type="Google" id="ProtNLM"/>
    </source>
</evidence>
<reference evidence="1 2" key="1">
    <citation type="submission" date="2016-05" db="EMBL/GenBank/DDBJ databases">
        <title>Comparative genomics of biotechnologically important yeasts.</title>
        <authorList>
            <consortium name="DOE Joint Genome Institute"/>
            <person name="Riley R."/>
            <person name="Haridas S."/>
            <person name="Wolfe K.H."/>
            <person name="Lopes M.R."/>
            <person name="Hittinger C.T."/>
            <person name="Goker M."/>
            <person name="Salamov A."/>
            <person name="Wisecaver J."/>
            <person name="Long T.M."/>
            <person name="Aerts A.L."/>
            <person name="Barry K."/>
            <person name="Choi C."/>
            <person name="Clum A."/>
            <person name="Coughlan A.Y."/>
            <person name="Deshpande S."/>
            <person name="Douglass A.P."/>
            <person name="Hanson S.J."/>
            <person name="Klenk H.-P."/>
            <person name="LaButti K."/>
            <person name="Lapidus A."/>
            <person name="Lindquist E."/>
            <person name="Lipzen A."/>
            <person name="Meier-kolthoff J.P."/>
            <person name="Ohm R.A."/>
            <person name="Otillar R.P."/>
            <person name="Pangilinan J."/>
            <person name="Peng Y."/>
            <person name="Rokas A."/>
            <person name="Rosa C.A."/>
            <person name="Scheuner C."/>
            <person name="Sibirny A.A."/>
            <person name="Slot J.C."/>
            <person name="Stielow J.B."/>
            <person name="Sun H."/>
            <person name="Kurtzman C.P."/>
            <person name="Blackwell M."/>
            <person name="Grigoriev I.V."/>
            <person name="Jeffries T.W."/>
        </authorList>
    </citation>
    <scope>NUCLEOTIDE SEQUENCE [LARGE SCALE GENOMIC DNA]</scope>
    <source>
        <strain evidence="1 2">NRRL YB-4993</strain>
    </source>
</reference>
<accession>A0A1A0HH55</accession>
<dbReference type="EMBL" id="LXTC01000001">
    <property type="protein sequence ID" value="OBA23331.1"/>
    <property type="molecule type" value="Genomic_DNA"/>
</dbReference>
<dbReference type="GeneID" id="30028466"/>